<evidence type="ECO:0000313" key="1">
    <source>
        <dbReference type="EMBL" id="KAF9649713.1"/>
    </source>
</evidence>
<reference evidence="1" key="2">
    <citation type="journal article" date="2020" name="Nat. Commun.">
        <title>Large-scale genome sequencing of mycorrhizal fungi provides insights into the early evolution of symbiotic traits.</title>
        <authorList>
            <person name="Miyauchi S."/>
            <person name="Kiss E."/>
            <person name="Kuo A."/>
            <person name="Drula E."/>
            <person name="Kohler A."/>
            <person name="Sanchez-Garcia M."/>
            <person name="Morin E."/>
            <person name="Andreopoulos B."/>
            <person name="Barry K.W."/>
            <person name="Bonito G."/>
            <person name="Buee M."/>
            <person name="Carver A."/>
            <person name="Chen C."/>
            <person name="Cichocki N."/>
            <person name="Clum A."/>
            <person name="Culley D."/>
            <person name="Crous P.W."/>
            <person name="Fauchery L."/>
            <person name="Girlanda M."/>
            <person name="Hayes R.D."/>
            <person name="Keri Z."/>
            <person name="LaButti K."/>
            <person name="Lipzen A."/>
            <person name="Lombard V."/>
            <person name="Magnuson J."/>
            <person name="Maillard F."/>
            <person name="Murat C."/>
            <person name="Nolan M."/>
            <person name="Ohm R.A."/>
            <person name="Pangilinan J."/>
            <person name="Pereira M.F."/>
            <person name="Perotto S."/>
            <person name="Peter M."/>
            <person name="Pfister S."/>
            <person name="Riley R."/>
            <person name="Sitrit Y."/>
            <person name="Stielow J.B."/>
            <person name="Szollosi G."/>
            <person name="Zifcakova L."/>
            <person name="Stursova M."/>
            <person name="Spatafora J.W."/>
            <person name="Tedersoo L."/>
            <person name="Vaario L.M."/>
            <person name="Yamada A."/>
            <person name="Yan M."/>
            <person name="Wang P."/>
            <person name="Xu J."/>
            <person name="Bruns T."/>
            <person name="Baldrian P."/>
            <person name="Vilgalys R."/>
            <person name="Dunand C."/>
            <person name="Henrissat B."/>
            <person name="Grigoriev I.V."/>
            <person name="Hibbett D."/>
            <person name="Nagy L.G."/>
            <person name="Martin F.M."/>
        </authorList>
    </citation>
    <scope>NUCLEOTIDE SEQUENCE</scope>
    <source>
        <strain evidence="1">P2</strain>
    </source>
</reference>
<dbReference type="Proteomes" id="UP000886501">
    <property type="component" value="Unassembled WGS sequence"/>
</dbReference>
<sequence length="608" mass="68207">MNPHSLQTRNFKIFSSSFPSSPKRKKSVPPQSPPTTEATPSLPAQSVNAPVFVPKSSTPILSAATPSVQSVESPASGSNLTSPSRSNVHTGWTNPAEYDEGEDPFDPFSNYQYGNGYENGVDSVTQRLQTLGANGYDDPHGQHPFLPSEYPSPSIDYYQSASTFIPQPLNYHLYSNPIPEAFTHNYFISDAIREELQKRSETIHTAPVPGLGLPEELQGYHTLVPLEATAGDRRKLGNWYSSVYRAVNSTDGVTYALRRVEGYRLMNPAAFGPVEAWSRLKHPNVVQVREAFTSQAFNDNSLVVVYDYHPNAETLFNLHLKPKPPTLQNGRLQQSRDGSLVPERTLWSYIVQLASAIQAIHDAGLVVRVMDSTKILVTSKNRVRISSCCLIDILTYDARQSQDISLMQQEDLAYFGKLVFELCCGQVNAMANLAKALQTIDKNYSQDVKNVAMYLVKPSPHKSIRQLLDTMGSRVLLEMRETQNAVDRLEAELMSELENGRLVRLLTKMGFINERPEFGRSHRWSETGDRYIIKLFRDHVFHQVDENLDPVVNLTHVLTCLNKLDVGSDERMMLMARDEQSCLVVSYKDVKTCIESAYSELAKKPSVR</sequence>
<accession>A0ACB6ZJT0</accession>
<comment type="caution">
    <text evidence="1">The sequence shown here is derived from an EMBL/GenBank/DDBJ whole genome shotgun (WGS) entry which is preliminary data.</text>
</comment>
<organism evidence="1 2">
    <name type="scientific">Thelephora ganbajun</name>
    <name type="common">Ganba fungus</name>
    <dbReference type="NCBI Taxonomy" id="370292"/>
    <lineage>
        <taxon>Eukaryota</taxon>
        <taxon>Fungi</taxon>
        <taxon>Dikarya</taxon>
        <taxon>Basidiomycota</taxon>
        <taxon>Agaricomycotina</taxon>
        <taxon>Agaricomycetes</taxon>
        <taxon>Thelephorales</taxon>
        <taxon>Thelephoraceae</taxon>
        <taxon>Thelephora</taxon>
    </lineage>
</organism>
<name>A0ACB6ZJT0_THEGA</name>
<gene>
    <name evidence="1" type="ORF">BDM02DRAFT_3113348</name>
</gene>
<dbReference type="EMBL" id="MU117994">
    <property type="protein sequence ID" value="KAF9649713.1"/>
    <property type="molecule type" value="Genomic_DNA"/>
</dbReference>
<proteinExistence type="predicted"/>
<keyword evidence="2" id="KW-1185">Reference proteome</keyword>
<evidence type="ECO:0000313" key="2">
    <source>
        <dbReference type="Proteomes" id="UP000886501"/>
    </source>
</evidence>
<protein>
    <submittedName>
        <fullName evidence="1">Uncharacterized protein</fullName>
    </submittedName>
</protein>
<reference evidence="1" key="1">
    <citation type="submission" date="2019-10" db="EMBL/GenBank/DDBJ databases">
        <authorList>
            <consortium name="DOE Joint Genome Institute"/>
            <person name="Kuo A."/>
            <person name="Miyauchi S."/>
            <person name="Kiss E."/>
            <person name="Drula E."/>
            <person name="Kohler A."/>
            <person name="Sanchez-Garcia M."/>
            <person name="Andreopoulos B."/>
            <person name="Barry K.W."/>
            <person name="Bonito G."/>
            <person name="Buee M."/>
            <person name="Carver A."/>
            <person name="Chen C."/>
            <person name="Cichocki N."/>
            <person name="Clum A."/>
            <person name="Culley D."/>
            <person name="Crous P.W."/>
            <person name="Fauchery L."/>
            <person name="Girlanda M."/>
            <person name="Hayes R."/>
            <person name="Keri Z."/>
            <person name="Labutti K."/>
            <person name="Lipzen A."/>
            <person name="Lombard V."/>
            <person name="Magnuson J."/>
            <person name="Maillard F."/>
            <person name="Morin E."/>
            <person name="Murat C."/>
            <person name="Nolan M."/>
            <person name="Ohm R."/>
            <person name="Pangilinan J."/>
            <person name="Pereira M."/>
            <person name="Perotto S."/>
            <person name="Peter M."/>
            <person name="Riley R."/>
            <person name="Sitrit Y."/>
            <person name="Stielow B."/>
            <person name="Szollosi G."/>
            <person name="Zifcakova L."/>
            <person name="Stursova M."/>
            <person name="Spatafora J.W."/>
            <person name="Tedersoo L."/>
            <person name="Vaario L.-M."/>
            <person name="Yamada A."/>
            <person name="Yan M."/>
            <person name="Wang P."/>
            <person name="Xu J."/>
            <person name="Bruns T."/>
            <person name="Baldrian P."/>
            <person name="Vilgalys R."/>
            <person name="Henrissat B."/>
            <person name="Grigoriev I.V."/>
            <person name="Hibbett D."/>
            <person name="Nagy L.G."/>
            <person name="Martin F.M."/>
        </authorList>
    </citation>
    <scope>NUCLEOTIDE SEQUENCE</scope>
    <source>
        <strain evidence="1">P2</strain>
    </source>
</reference>